<dbReference type="EMBL" id="RCHU01000307">
    <property type="protein sequence ID" value="TKS07906.1"/>
    <property type="molecule type" value="Genomic_DNA"/>
</dbReference>
<sequence>MELGLNDKLHHMEEVINKLFMALLSTKDYRSNTNAYSGLLRHNKEEFTEFAEGGRQMFSSKLIKLEFPRYSDQLIVKILMKRYQELQGHKCRGPQLLLLEGSYNSNDEEEANKETIIEPKISSHALTGWTTSKTMRVLARIGPCKVAILINSGSTHNFISEKIANLLQLAVVPTRPFNVKVANGNPLKCEGRFELVSILLQGIPFSLLSIPCH</sequence>
<comment type="caution">
    <text evidence="1">The sequence shown here is derived from an EMBL/GenBank/DDBJ whole genome shotgun (WGS) entry which is preliminary data.</text>
</comment>
<gene>
    <name evidence="1" type="ORF">D5086_0000109460</name>
</gene>
<organism evidence="1">
    <name type="scientific">Populus alba</name>
    <name type="common">White poplar</name>
    <dbReference type="NCBI Taxonomy" id="43335"/>
    <lineage>
        <taxon>Eukaryota</taxon>
        <taxon>Viridiplantae</taxon>
        <taxon>Streptophyta</taxon>
        <taxon>Embryophyta</taxon>
        <taxon>Tracheophyta</taxon>
        <taxon>Spermatophyta</taxon>
        <taxon>Magnoliopsida</taxon>
        <taxon>eudicotyledons</taxon>
        <taxon>Gunneridae</taxon>
        <taxon>Pentapetalae</taxon>
        <taxon>rosids</taxon>
        <taxon>fabids</taxon>
        <taxon>Malpighiales</taxon>
        <taxon>Salicaceae</taxon>
        <taxon>Saliceae</taxon>
        <taxon>Populus</taxon>
    </lineage>
</organism>
<accession>A0A4V6A9P7</accession>
<protein>
    <submittedName>
        <fullName evidence="1">Uncharacterized protein</fullName>
    </submittedName>
</protein>
<name>A0A4V6A9P7_POPAL</name>
<reference evidence="1" key="1">
    <citation type="submission" date="2018-10" db="EMBL/GenBank/DDBJ databases">
        <title>Population genomic analysis revealed the cold adaptation of white poplar.</title>
        <authorList>
            <person name="Liu Y.-J."/>
        </authorList>
    </citation>
    <scope>NUCLEOTIDE SEQUENCE [LARGE SCALE GENOMIC DNA]</scope>
    <source>
        <strain evidence="1">PAL-ZL1</strain>
    </source>
</reference>
<proteinExistence type="predicted"/>
<dbReference type="AlphaFoldDB" id="A0A4V6A9P7"/>
<dbReference type="Gene3D" id="2.40.70.10">
    <property type="entry name" value="Acid Proteases"/>
    <property type="match status" value="1"/>
</dbReference>
<dbReference type="CDD" id="cd00303">
    <property type="entry name" value="retropepsin_like"/>
    <property type="match status" value="1"/>
</dbReference>
<evidence type="ECO:0000313" key="1">
    <source>
        <dbReference type="EMBL" id="TKS07906.1"/>
    </source>
</evidence>
<dbReference type="InterPro" id="IPR021109">
    <property type="entry name" value="Peptidase_aspartic_dom_sf"/>
</dbReference>